<dbReference type="InterPro" id="IPR047187">
    <property type="entry name" value="SF1_C_Upf1"/>
</dbReference>
<dbReference type="InterPro" id="IPR008271">
    <property type="entry name" value="Ser/Thr_kinase_AS"/>
</dbReference>
<dbReference type="Gene3D" id="3.30.200.20">
    <property type="entry name" value="Phosphorylase Kinase, domain 1"/>
    <property type="match status" value="1"/>
</dbReference>
<proteinExistence type="inferred from homology"/>
<evidence type="ECO:0000313" key="7">
    <source>
        <dbReference type="EMBL" id="KPQ31731.1"/>
    </source>
</evidence>
<organism evidence="7 8">
    <name type="scientific">Phormidesmis priestleyi Ana</name>
    <dbReference type="NCBI Taxonomy" id="1666911"/>
    <lineage>
        <taxon>Bacteria</taxon>
        <taxon>Bacillati</taxon>
        <taxon>Cyanobacteriota</taxon>
        <taxon>Cyanophyceae</taxon>
        <taxon>Leptolyngbyales</taxon>
        <taxon>Leptolyngbyaceae</taxon>
        <taxon>Phormidesmis</taxon>
    </lineage>
</organism>
<keyword evidence="7" id="KW-0418">Kinase</keyword>
<dbReference type="Proteomes" id="UP000050465">
    <property type="component" value="Unassembled WGS sequence"/>
</dbReference>
<gene>
    <name evidence="7" type="ORF">HLUCCA11_23115</name>
</gene>
<dbReference type="SUPFAM" id="SSF56112">
    <property type="entry name" value="Protein kinase-like (PK-like)"/>
    <property type="match status" value="1"/>
</dbReference>
<comment type="caution">
    <text evidence="7">The sequence shown here is derived from an EMBL/GenBank/DDBJ whole genome shotgun (WGS) entry which is preliminary data.</text>
</comment>
<dbReference type="FunFam" id="3.40.50.300:FF:000326">
    <property type="entry name" value="P-loop containing nucleoside triphosphate hydrolase"/>
    <property type="match status" value="1"/>
</dbReference>
<dbReference type="InterPro" id="IPR000719">
    <property type="entry name" value="Prot_kinase_dom"/>
</dbReference>
<keyword evidence="7" id="KW-0808">Transferase</keyword>
<dbReference type="InterPro" id="IPR041677">
    <property type="entry name" value="DNA2/NAM7_AAA_11"/>
</dbReference>
<protein>
    <submittedName>
        <fullName evidence="7">AAA domain/Protein kinase domain</fullName>
    </submittedName>
</protein>
<reference evidence="7 8" key="1">
    <citation type="submission" date="2015-09" db="EMBL/GenBank/DDBJ databases">
        <title>Identification and resolution of microdiversity through metagenomic sequencing of parallel consortia.</title>
        <authorList>
            <person name="Nelson W.C."/>
            <person name="Romine M.F."/>
            <person name="Lindemann S.R."/>
        </authorList>
    </citation>
    <scope>NUCLEOTIDE SEQUENCE [LARGE SCALE GENOMIC DNA]</scope>
    <source>
        <strain evidence="7">Ana</strain>
    </source>
</reference>
<dbReference type="GO" id="GO:0005694">
    <property type="term" value="C:chromosome"/>
    <property type="evidence" value="ECO:0007669"/>
    <property type="project" value="UniProtKB-ARBA"/>
</dbReference>
<dbReference type="GO" id="GO:0005524">
    <property type="term" value="F:ATP binding"/>
    <property type="evidence" value="ECO:0007669"/>
    <property type="project" value="UniProtKB-KW"/>
</dbReference>
<dbReference type="CDD" id="cd14014">
    <property type="entry name" value="STKc_PknB_like"/>
    <property type="match status" value="1"/>
</dbReference>
<dbReference type="InterPro" id="IPR041679">
    <property type="entry name" value="DNA2/NAM7-like_C"/>
</dbReference>
<dbReference type="InterPro" id="IPR050534">
    <property type="entry name" value="Coronavir_polyprotein_1ab"/>
</dbReference>
<dbReference type="SUPFAM" id="SSF52540">
    <property type="entry name" value="P-loop containing nucleoside triphosphate hydrolases"/>
    <property type="match status" value="1"/>
</dbReference>
<dbReference type="PROSITE" id="PS50011">
    <property type="entry name" value="PROTEIN_KINASE_DOM"/>
    <property type="match status" value="1"/>
</dbReference>
<evidence type="ECO:0000256" key="3">
    <source>
        <dbReference type="ARBA" id="ARBA00022801"/>
    </source>
</evidence>
<evidence type="ECO:0000256" key="4">
    <source>
        <dbReference type="ARBA" id="ARBA00022806"/>
    </source>
</evidence>
<keyword evidence="3" id="KW-0378">Hydrolase</keyword>
<dbReference type="InterPro" id="IPR011009">
    <property type="entry name" value="Kinase-like_dom_sf"/>
</dbReference>
<dbReference type="Gene3D" id="1.10.510.10">
    <property type="entry name" value="Transferase(Phosphotransferase) domain 1"/>
    <property type="match status" value="1"/>
</dbReference>
<dbReference type="Gene3D" id="3.40.50.300">
    <property type="entry name" value="P-loop containing nucleotide triphosphate hydrolases"/>
    <property type="match status" value="2"/>
</dbReference>
<accession>A0A0P7ZAN8</accession>
<dbReference type="CDD" id="cd18808">
    <property type="entry name" value="SF1_C_Upf1"/>
    <property type="match status" value="1"/>
</dbReference>
<evidence type="ECO:0000259" key="6">
    <source>
        <dbReference type="PROSITE" id="PS50011"/>
    </source>
</evidence>
<comment type="similarity">
    <text evidence="1">Belongs to the DNA2/NAM7 helicase family.</text>
</comment>
<dbReference type="Pfam" id="PF13087">
    <property type="entry name" value="AAA_12"/>
    <property type="match status" value="1"/>
</dbReference>
<dbReference type="PROSITE" id="PS00108">
    <property type="entry name" value="PROTEIN_KINASE_ST"/>
    <property type="match status" value="1"/>
</dbReference>
<dbReference type="PANTHER" id="PTHR43788">
    <property type="entry name" value="DNA2/NAM7 HELICASE FAMILY MEMBER"/>
    <property type="match status" value="1"/>
</dbReference>
<evidence type="ECO:0000256" key="2">
    <source>
        <dbReference type="ARBA" id="ARBA00022741"/>
    </source>
</evidence>
<dbReference type="GO" id="GO:0043139">
    <property type="term" value="F:5'-3' DNA helicase activity"/>
    <property type="evidence" value="ECO:0007669"/>
    <property type="project" value="TreeGrafter"/>
</dbReference>
<evidence type="ECO:0000313" key="8">
    <source>
        <dbReference type="Proteomes" id="UP000050465"/>
    </source>
</evidence>
<dbReference type="Pfam" id="PF00069">
    <property type="entry name" value="Pkinase"/>
    <property type="match status" value="1"/>
</dbReference>
<dbReference type="PATRIC" id="fig|1666911.3.peg.5425"/>
<keyword evidence="2" id="KW-0547">Nucleotide-binding</keyword>
<dbReference type="AlphaFoldDB" id="A0A0P7ZAN8"/>
<dbReference type="Pfam" id="PF13086">
    <property type="entry name" value="AAA_11"/>
    <property type="match status" value="1"/>
</dbReference>
<dbReference type="STRING" id="1666911.HLUCCA11_23115"/>
<dbReference type="EMBL" id="LJZR01000086">
    <property type="protein sequence ID" value="KPQ31731.1"/>
    <property type="molecule type" value="Genomic_DNA"/>
</dbReference>
<sequence>MPPLSINDRYMLLPNPRQGGMADVYKAIDMQRDGRQVALKVFKNGKIEGDILAESFRREAQALKELKHPNIVEFWGSDQDSQTGESFLVLEWIEKSLPSILKDSPMEGWDSYWELVGFPILTALAFSHERQYVHRDLKPSNILIDSDGHFKLADFSISKLRGYFRPTVTLREFVSRPFTPPESDDGSYSYTRDVFSFGVVTLKCLTDVDLINYDSVSRAVEELDVPSEIVEIIKRAVSTDPAERHSNAEVLLAELNAVQQKRSRKQSSRKDICYLKLTHKALESLKDGLDLPEHEIHRAVLQDLNAGCAISKPSFTNDRGSETSKLSIYGFSYRYLVAIEKGYLTVISAQIYSSAILEQSRERYWQPPYEFKLGQPIAKGEAEEVIRKIRLAVEEHEVNWNQLQAENQKQRLFHVWSDILRAKTDWEKGREAAIHYSSVISDGNRAIFQLSELLEEDAIGQSRYVAHANGSSILNGIVDKVVQNELTLYVKYGDSSRLPQSGELLFDTRLAEIALHRQKYALDAIRYDRAVRADLRELLAGSIEISTSESSPQIEFIQPLNGSQKETVKAALSGQDFLLVKGPPGTGKTTFITEVILQTLIENPHARILLSSQTHVALDNALERIQTLKPDLRLIRIGNGERVADGVRPLLIEEQMEQWRKRAIAQGQHFIAQWSANRGISQNDLEKAALCRALKIIALRIEKLRAELAERKQSKDQRFPAFKNDQEDSKKKREKSIPFYKLKEFQELEEEIEQLRKEAKKARYEQKQKAKSLEEITDIQSDQWIKLLPEELELQSRSLINANAPEAKMLQKLVDLQTEWFELFGRNEEFNPALIRRSQVVAGTCIGIAREISDVEFDLCIVDEASKATATEVLVPMARSKRWILVGDPKQLPPFQNEVNREASFLEKYDLEIEDVQQTLFDRLLENLPIACRKMLTIQHRMVEPIGNLISACFYDNKLNSNGPIVDKILSNILPRPVTWITTSRIQGNCEQRSGSSFVNSCEVNEIARWIKQLNQTAEKAQKSYSVAVLSAYAAQLEALNRTLDAKHHEMQSLSIECNTIDAFQGREADVVIYSITRSNEKGKIGFLKDEARLNVALSRGRLGLVIVGDHHFCRALEHSPLQRVLSYIEQHPNDCILRESK</sequence>
<keyword evidence="5" id="KW-0067">ATP-binding</keyword>
<dbReference type="InterPro" id="IPR027417">
    <property type="entry name" value="P-loop_NTPase"/>
</dbReference>
<name>A0A0P7ZAN8_9CYAN</name>
<feature type="domain" description="Protein kinase" evidence="6">
    <location>
        <begin position="10"/>
        <end position="256"/>
    </location>
</feature>
<dbReference type="PANTHER" id="PTHR43788:SF8">
    <property type="entry name" value="DNA-BINDING PROTEIN SMUBP-2"/>
    <property type="match status" value="1"/>
</dbReference>
<evidence type="ECO:0000256" key="5">
    <source>
        <dbReference type="ARBA" id="ARBA00022840"/>
    </source>
</evidence>
<dbReference type="SMART" id="SM00220">
    <property type="entry name" value="S_TKc"/>
    <property type="match status" value="1"/>
</dbReference>
<keyword evidence="4" id="KW-0347">Helicase</keyword>
<dbReference type="GO" id="GO:0004672">
    <property type="term" value="F:protein kinase activity"/>
    <property type="evidence" value="ECO:0007669"/>
    <property type="project" value="InterPro"/>
</dbReference>
<evidence type="ECO:0000256" key="1">
    <source>
        <dbReference type="ARBA" id="ARBA00007913"/>
    </source>
</evidence>
<dbReference type="GO" id="GO:0016787">
    <property type="term" value="F:hydrolase activity"/>
    <property type="evidence" value="ECO:0007669"/>
    <property type="project" value="UniProtKB-KW"/>
</dbReference>